<reference evidence="2 3" key="1">
    <citation type="journal article" date="2020" name="ISME J.">
        <title>Uncovering the hidden diversity of litter-decomposition mechanisms in mushroom-forming fungi.</title>
        <authorList>
            <person name="Floudas D."/>
            <person name="Bentzer J."/>
            <person name="Ahren D."/>
            <person name="Johansson T."/>
            <person name="Persson P."/>
            <person name="Tunlid A."/>
        </authorList>
    </citation>
    <scope>NUCLEOTIDE SEQUENCE [LARGE SCALE GENOMIC DNA]</scope>
    <source>
        <strain evidence="2 3">CBS 406.79</strain>
    </source>
</reference>
<dbReference type="Gene3D" id="1.20.910.10">
    <property type="entry name" value="Heme oxygenase-like"/>
    <property type="match status" value="1"/>
</dbReference>
<dbReference type="PANTHER" id="PTHR41813">
    <property type="entry name" value="REGULATOR PAB1642, PUTATIVE (AFU_ORTHOLOGUE AFUA_3G11955)-RELATED"/>
    <property type="match status" value="1"/>
</dbReference>
<organism evidence="2 3">
    <name type="scientific">Collybiopsis confluens</name>
    <dbReference type="NCBI Taxonomy" id="2823264"/>
    <lineage>
        <taxon>Eukaryota</taxon>
        <taxon>Fungi</taxon>
        <taxon>Dikarya</taxon>
        <taxon>Basidiomycota</taxon>
        <taxon>Agaricomycotina</taxon>
        <taxon>Agaricomycetes</taxon>
        <taxon>Agaricomycetidae</taxon>
        <taxon>Agaricales</taxon>
        <taxon>Marasmiineae</taxon>
        <taxon>Omphalotaceae</taxon>
        <taxon>Collybiopsis</taxon>
    </lineage>
</organism>
<dbReference type="EMBL" id="JAACJN010000021">
    <property type="protein sequence ID" value="KAF5389518.1"/>
    <property type="molecule type" value="Genomic_DNA"/>
</dbReference>
<gene>
    <name evidence="2" type="ORF">D9757_004229</name>
</gene>
<dbReference type="InterPro" id="IPR016084">
    <property type="entry name" value="Haem_Oase-like_multi-hlx"/>
</dbReference>
<dbReference type="Proteomes" id="UP000518752">
    <property type="component" value="Unassembled WGS sequence"/>
</dbReference>
<proteinExistence type="predicted"/>
<evidence type="ECO:0000313" key="3">
    <source>
        <dbReference type="Proteomes" id="UP000518752"/>
    </source>
</evidence>
<evidence type="ECO:0000313" key="2">
    <source>
        <dbReference type="EMBL" id="KAF5389518.1"/>
    </source>
</evidence>
<feature type="domain" description="Thiaminase-2/PQQC" evidence="1">
    <location>
        <begin position="18"/>
        <end position="228"/>
    </location>
</feature>
<evidence type="ECO:0000259" key="1">
    <source>
        <dbReference type="Pfam" id="PF03070"/>
    </source>
</evidence>
<dbReference type="SUPFAM" id="SSF48613">
    <property type="entry name" value="Heme oxygenase-like"/>
    <property type="match status" value="1"/>
</dbReference>
<protein>
    <recommendedName>
        <fullName evidence="1">Thiaminase-2/PQQC domain-containing protein</fullName>
    </recommendedName>
</protein>
<sequence length="235" mass="26473">MSRHLISRHLISLTPTSSHPFLVAAGNGELDSKLLSFWLAQDRIYAAHAYPKFIGSLIANIPFSSSHGLESPEEQFHQKILKSLLFCLENVVREASFFKDTAQTYKLVLDGWPERKATRDYTAEMARLSGTGNLVQGLVFLWAMEKVYLDIWSSVHRQVTLLSPPLNPTSSAVLALADNWSNPEFNAFVERLAELVDSLDIQPGSTSWRDAENIWERVIELEAGFWPHSNEISST</sequence>
<keyword evidence="3" id="KW-1185">Reference proteome</keyword>
<name>A0A8H5HU70_9AGAR</name>
<dbReference type="Pfam" id="PF03070">
    <property type="entry name" value="TENA_THI-4"/>
    <property type="match status" value="1"/>
</dbReference>
<dbReference type="OrthoDB" id="37730at2759"/>
<comment type="caution">
    <text evidence="2">The sequence shown here is derived from an EMBL/GenBank/DDBJ whole genome shotgun (WGS) entry which is preliminary data.</text>
</comment>
<dbReference type="CDD" id="cd19357">
    <property type="entry name" value="TenA_E_At3g16990-like"/>
    <property type="match status" value="1"/>
</dbReference>
<dbReference type="AlphaFoldDB" id="A0A8H5HU70"/>
<dbReference type="InterPro" id="IPR053261">
    <property type="entry name" value="Polyketide-peptide_reg"/>
</dbReference>
<accession>A0A8H5HU70</accession>
<dbReference type="GO" id="GO:0006772">
    <property type="term" value="P:thiamine metabolic process"/>
    <property type="evidence" value="ECO:0007669"/>
    <property type="project" value="UniProtKB-ARBA"/>
</dbReference>
<dbReference type="InterPro" id="IPR004305">
    <property type="entry name" value="Thiaminase-2/PQQC"/>
</dbReference>
<dbReference type="PANTHER" id="PTHR41813:SF2">
    <property type="entry name" value="REGULATOR PAB1642, PUTATIVE (AFU_ORTHOLOGUE AFUA_3G11955)-RELATED"/>
    <property type="match status" value="1"/>
</dbReference>